<dbReference type="EMBL" id="CM042884">
    <property type="protein sequence ID" value="KAI4368562.1"/>
    <property type="molecule type" value="Genomic_DNA"/>
</dbReference>
<sequence>MMRCCCCRRCSTLRDRLLPWLLDYDRLQYFAVILIYIQIGCALVGSLGAMYNGVQLINLSISLFALVAIESSSQNLGRTYAVLLFLAILLDFCWFILFARDIWNLSSETYGSFLNFSEKLTMAMQILGCTVRLSSSFIWVQIYRLGASYAITMVPQESDSDLRNRFINLAPPASVRQSSETEDAIGGSMYDPAYFTSLFGDNRENGIAFMDQKNGMVDDVSRNCTRNEESRYTVENCQPRPTNGESFEAIAVLESVANNSHNENATTQGHEIAK</sequence>
<organism evidence="1 2">
    <name type="scientific">Melastoma candidum</name>
    <dbReference type="NCBI Taxonomy" id="119954"/>
    <lineage>
        <taxon>Eukaryota</taxon>
        <taxon>Viridiplantae</taxon>
        <taxon>Streptophyta</taxon>
        <taxon>Embryophyta</taxon>
        <taxon>Tracheophyta</taxon>
        <taxon>Spermatophyta</taxon>
        <taxon>Magnoliopsida</taxon>
        <taxon>eudicotyledons</taxon>
        <taxon>Gunneridae</taxon>
        <taxon>Pentapetalae</taxon>
        <taxon>rosids</taxon>
        <taxon>malvids</taxon>
        <taxon>Myrtales</taxon>
        <taxon>Melastomataceae</taxon>
        <taxon>Melastomatoideae</taxon>
        <taxon>Melastomateae</taxon>
        <taxon>Melastoma</taxon>
    </lineage>
</organism>
<keyword evidence="2" id="KW-1185">Reference proteome</keyword>
<comment type="caution">
    <text evidence="1">The sequence shown here is derived from an EMBL/GenBank/DDBJ whole genome shotgun (WGS) entry which is preliminary data.</text>
</comment>
<gene>
    <name evidence="1" type="ORF">MLD38_017106</name>
</gene>
<name>A0ACB9QNY3_9MYRT</name>
<proteinExistence type="predicted"/>
<evidence type="ECO:0000313" key="1">
    <source>
        <dbReference type="EMBL" id="KAI4368562.1"/>
    </source>
</evidence>
<reference evidence="2" key="1">
    <citation type="journal article" date="2023" name="Front. Plant Sci.">
        <title>Chromosomal-level genome assembly of Melastoma candidum provides insights into trichome evolution.</title>
        <authorList>
            <person name="Zhong Y."/>
            <person name="Wu W."/>
            <person name="Sun C."/>
            <person name="Zou P."/>
            <person name="Liu Y."/>
            <person name="Dai S."/>
            <person name="Zhou R."/>
        </authorList>
    </citation>
    <scope>NUCLEOTIDE SEQUENCE [LARGE SCALE GENOMIC DNA]</scope>
</reference>
<evidence type="ECO:0000313" key="2">
    <source>
        <dbReference type="Proteomes" id="UP001057402"/>
    </source>
</evidence>
<protein>
    <submittedName>
        <fullName evidence="1">Uncharacterized protein</fullName>
    </submittedName>
</protein>
<dbReference type="Proteomes" id="UP001057402">
    <property type="component" value="Chromosome 5"/>
</dbReference>
<accession>A0ACB9QNY3</accession>